<feature type="binding site" evidence="15">
    <location>
        <position position="350"/>
    </location>
    <ligand>
        <name>Zn(2+)</name>
        <dbReference type="ChEBI" id="CHEBI:29105"/>
        <label>2</label>
    </ligand>
</feature>
<protein>
    <recommendedName>
        <fullName evidence="5 15">Succinyl-diaminopimelate desuccinylase</fullName>
        <shortName evidence="15">SDAP desuccinylase</shortName>
        <ecNumber evidence="4 15">3.5.1.18</ecNumber>
    </recommendedName>
    <alternativeName>
        <fullName evidence="13 15">N-succinyl-LL-2,6-diaminoheptanedioate amidohydrolase</fullName>
    </alternativeName>
</protein>
<comment type="pathway">
    <text evidence="1 15">Amino-acid biosynthesis; L-lysine biosynthesis via DAP pathway; LL-2,6-diaminopimelate from (S)-tetrahydrodipicolinate (succinylase route): step 3/3.</text>
</comment>
<evidence type="ECO:0000313" key="18">
    <source>
        <dbReference type="Proteomes" id="UP000823790"/>
    </source>
</evidence>
<dbReference type="InterPro" id="IPR002933">
    <property type="entry name" value="Peptidase_M20"/>
</dbReference>
<evidence type="ECO:0000256" key="10">
    <source>
        <dbReference type="ARBA" id="ARBA00022915"/>
    </source>
</evidence>
<comment type="similarity">
    <text evidence="2 15">Belongs to the peptidase M20A family. DapE subfamily.</text>
</comment>
<dbReference type="EMBL" id="JAGJRS010000009">
    <property type="protein sequence ID" value="MBP1473492.1"/>
    <property type="molecule type" value="Genomic_DNA"/>
</dbReference>
<evidence type="ECO:0000313" key="17">
    <source>
        <dbReference type="EMBL" id="MBP1473492.1"/>
    </source>
</evidence>
<name>A0ABS4DKC0_9GAMM</name>
<evidence type="ECO:0000256" key="4">
    <source>
        <dbReference type="ARBA" id="ARBA00011921"/>
    </source>
</evidence>
<evidence type="ECO:0000256" key="8">
    <source>
        <dbReference type="ARBA" id="ARBA00022801"/>
    </source>
</evidence>
<feature type="binding site" evidence="15">
    <location>
        <position position="134"/>
    </location>
    <ligand>
        <name>Zn(2+)</name>
        <dbReference type="ChEBI" id="CHEBI:29105"/>
        <label>2</label>
    </ligand>
</feature>
<evidence type="ECO:0000256" key="7">
    <source>
        <dbReference type="ARBA" id="ARBA00022723"/>
    </source>
</evidence>
<dbReference type="InterPro" id="IPR001261">
    <property type="entry name" value="ArgE/DapE_CS"/>
</dbReference>
<comment type="subunit">
    <text evidence="3 15">Homodimer.</text>
</comment>
<dbReference type="PANTHER" id="PTHR43808">
    <property type="entry name" value="ACETYLORNITHINE DEACETYLASE"/>
    <property type="match status" value="1"/>
</dbReference>
<organism evidence="17 18">
    <name type="scientific">Frateuria flava</name>
    <dbReference type="NCBI Taxonomy" id="2821489"/>
    <lineage>
        <taxon>Bacteria</taxon>
        <taxon>Pseudomonadati</taxon>
        <taxon>Pseudomonadota</taxon>
        <taxon>Gammaproteobacteria</taxon>
        <taxon>Lysobacterales</taxon>
        <taxon>Rhodanobacteraceae</taxon>
        <taxon>Frateuria</taxon>
    </lineage>
</organism>
<dbReference type="InterPro" id="IPR011650">
    <property type="entry name" value="Peptidase_M20_dimer"/>
</dbReference>
<gene>
    <name evidence="15 17" type="primary">dapE</name>
    <name evidence="17" type="ORF">J7I44_04225</name>
</gene>
<keyword evidence="8 15" id="KW-0378">Hydrolase</keyword>
<dbReference type="InterPro" id="IPR050072">
    <property type="entry name" value="Peptidase_M20A"/>
</dbReference>
<feature type="binding site" evidence="15">
    <location>
        <position position="99"/>
    </location>
    <ligand>
        <name>Zn(2+)</name>
        <dbReference type="ChEBI" id="CHEBI:29105"/>
        <label>1</label>
    </ligand>
</feature>
<keyword evidence="9 15" id="KW-0862">Zinc</keyword>
<comment type="catalytic activity">
    <reaction evidence="14 15">
        <text>N-succinyl-(2S,6S)-2,6-diaminopimelate + H2O = (2S,6S)-2,6-diaminopimelate + succinate</text>
        <dbReference type="Rhea" id="RHEA:22608"/>
        <dbReference type="ChEBI" id="CHEBI:15377"/>
        <dbReference type="ChEBI" id="CHEBI:30031"/>
        <dbReference type="ChEBI" id="CHEBI:57609"/>
        <dbReference type="ChEBI" id="CHEBI:58087"/>
        <dbReference type="EC" id="3.5.1.18"/>
    </reaction>
</comment>
<dbReference type="InterPro" id="IPR005941">
    <property type="entry name" value="DapE_proteobac"/>
</dbReference>
<evidence type="ECO:0000256" key="12">
    <source>
        <dbReference type="ARBA" id="ARBA00023285"/>
    </source>
</evidence>
<evidence type="ECO:0000256" key="15">
    <source>
        <dbReference type="HAMAP-Rule" id="MF_01690"/>
    </source>
</evidence>
<dbReference type="Proteomes" id="UP000823790">
    <property type="component" value="Unassembled WGS sequence"/>
</dbReference>
<comment type="caution">
    <text evidence="17">The sequence shown here is derived from an EMBL/GenBank/DDBJ whole genome shotgun (WGS) entry which is preliminary data.</text>
</comment>
<dbReference type="Gene3D" id="3.40.630.10">
    <property type="entry name" value="Zn peptidases"/>
    <property type="match status" value="2"/>
</dbReference>
<comment type="cofactor">
    <cofactor evidence="15">
        <name>Zn(2+)</name>
        <dbReference type="ChEBI" id="CHEBI:29105"/>
    </cofactor>
    <cofactor evidence="15">
        <name>Co(2+)</name>
        <dbReference type="ChEBI" id="CHEBI:48828"/>
    </cofactor>
    <text evidence="15">Binds 2 Zn(2+) or Co(2+) ions per subunit.</text>
</comment>
<evidence type="ECO:0000256" key="11">
    <source>
        <dbReference type="ARBA" id="ARBA00023154"/>
    </source>
</evidence>
<dbReference type="CDD" id="cd03891">
    <property type="entry name" value="M20_DapE_proteobac"/>
    <property type="match status" value="1"/>
</dbReference>
<evidence type="ECO:0000256" key="3">
    <source>
        <dbReference type="ARBA" id="ARBA00011738"/>
    </source>
</evidence>
<dbReference type="PROSITE" id="PS00759">
    <property type="entry name" value="ARGE_DAPE_CPG2_2"/>
    <property type="match status" value="1"/>
</dbReference>
<dbReference type="Pfam" id="PF01546">
    <property type="entry name" value="Peptidase_M20"/>
    <property type="match status" value="1"/>
</dbReference>
<evidence type="ECO:0000259" key="16">
    <source>
        <dbReference type="Pfam" id="PF07687"/>
    </source>
</evidence>
<evidence type="ECO:0000256" key="14">
    <source>
        <dbReference type="ARBA" id="ARBA00051301"/>
    </source>
</evidence>
<dbReference type="NCBIfam" id="TIGR01246">
    <property type="entry name" value="dapE_proteo"/>
    <property type="match status" value="1"/>
</dbReference>
<keyword evidence="11 15" id="KW-0457">Lysine biosynthesis</keyword>
<dbReference type="NCBIfam" id="NF009557">
    <property type="entry name" value="PRK13009.1"/>
    <property type="match status" value="1"/>
</dbReference>
<reference evidence="17 18" key="1">
    <citation type="submission" date="2021-04" db="EMBL/GenBank/DDBJ databases">
        <authorList>
            <person name="Huq M.A."/>
        </authorList>
    </citation>
    <scope>NUCLEOTIDE SEQUENCE [LARGE SCALE GENOMIC DNA]</scope>
    <source>
        <strain evidence="17 18">MAH-13</strain>
    </source>
</reference>
<keyword evidence="10 15" id="KW-0220">Diaminopimelate biosynthesis</keyword>
<dbReference type="HAMAP" id="MF_01690">
    <property type="entry name" value="DapE"/>
    <property type="match status" value="1"/>
</dbReference>
<accession>A0ABS4DKC0</accession>
<evidence type="ECO:0000256" key="9">
    <source>
        <dbReference type="ARBA" id="ARBA00022833"/>
    </source>
</evidence>
<sequence length="397" mass="42372">MSDVLDLTRELIGRRSVTPEDAGCQALIAERLARMGFAIEHLRHGEVDNLWATHGGEGPTLVFLGHTDVVPSGPESAWRSSPFEPAVRDGRLYGRGAADMKGSVAAMVLALERFVTTHPQHAGRVALLLTSDEEGPTNLDGVRRVAETFRARGERLDWCVVGEPSSKERLGDLIRVGRRGSLSGTLTVRGVQGHVAYPEKAKNPIHAFAPALAELAATRWDAGNADFPPTSFQVSNLNAGTGATNVIPGALVALINFRYSTASTATDLRARTEAILDRHGLDWQLDWNLSGEPFLSPASGRLREAVLGVCRELCGVEPEQSTGGGTSDGRFIAPLGAEVVELGPVNATIHKVDECVAVADLERLPGLYQAVCERLLASRHAAPGSVRSLSPPGRRLG</sequence>
<feature type="domain" description="Peptidase M20 dimerisation" evidence="16">
    <location>
        <begin position="176"/>
        <end position="282"/>
    </location>
</feature>
<feature type="active site" evidence="15">
    <location>
        <position position="68"/>
    </location>
</feature>
<dbReference type="PANTHER" id="PTHR43808:SF31">
    <property type="entry name" value="N-ACETYL-L-CITRULLINE DEACETYLASE"/>
    <property type="match status" value="1"/>
</dbReference>
<evidence type="ECO:0000256" key="1">
    <source>
        <dbReference type="ARBA" id="ARBA00005130"/>
    </source>
</evidence>
<evidence type="ECO:0000256" key="13">
    <source>
        <dbReference type="ARBA" id="ARBA00031891"/>
    </source>
</evidence>
<dbReference type="InterPro" id="IPR036264">
    <property type="entry name" value="Bact_exopeptidase_dim_dom"/>
</dbReference>
<dbReference type="GO" id="GO:0009014">
    <property type="term" value="F:succinyl-diaminopimelate desuccinylase activity"/>
    <property type="evidence" value="ECO:0007669"/>
    <property type="project" value="UniProtKB-EC"/>
</dbReference>
<feature type="binding site" evidence="15">
    <location>
        <position position="99"/>
    </location>
    <ligand>
        <name>Zn(2+)</name>
        <dbReference type="ChEBI" id="CHEBI:29105"/>
        <label>2</label>
    </ligand>
</feature>
<keyword evidence="6 15" id="KW-0028">Amino-acid biosynthesis</keyword>
<keyword evidence="7 15" id="KW-0479">Metal-binding</keyword>
<dbReference type="SUPFAM" id="SSF55031">
    <property type="entry name" value="Bacterial exopeptidase dimerisation domain"/>
    <property type="match status" value="1"/>
</dbReference>
<feature type="binding site" evidence="15">
    <location>
        <position position="66"/>
    </location>
    <ligand>
        <name>Zn(2+)</name>
        <dbReference type="ChEBI" id="CHEBI:29105"/>
        <label>1</label>
    </ligand>
</feature>
<proteinExistence type="inferred from homology"/>
<evidence type="ECO:0000256" key="5">
    <source>
        <dbReference type="ARBA" id="ARBA00022391"/>
    </source>
</evidence>
<comment type="function">
    <text evidence="15">Catalyzes the hydrolysis of N-succinyl-L,L-diaminopimelic acid (SDAP), forming succinate and LL-2,6-diaminopimelate (DAP), an intermediate involved in the bacterial biosynthesis of lysine and meso-diaminopimelic acid, an essential component of bacterial cell walls.</text>
</comment>
<dbReference type="Pfam" id="PF07687">
    <property type="entry name" value="M20_dimer"/>
    <property type="match status" value="1"/>
</dbReference>
<keyword evidence="12 15" id="KW-0170">Cobalt</keyword>
<dbReference type="RefSeq" id="WP_209616297.1">
    <property type="nucleotide sequence ID" value="NZ_JAGJRS010000009.1"/>
</dbReference>
<keyword evidence="18" id="KW-1185">Reference proteome</keyword>
<evidence type="ECO:0000256" key="2">
    <source>
        <dbReference type="ARBA" id="ARBA00006746"/>
    </source>
</evidence>
<dbReference type="SUPFAM" id="SSF53187">
    <property type="entry name" value="Zn-dependent exopeptidases"/>
    <property type="match status" value="1"/>
</dbReference>
<dbReference type="EC" id="3.5.1.18" evidence="4 15"/>
<feature type="active site" description="Proton acceptor" evidence="15">
    <location>
        <position position="133"/>
    </location>
</feature>
<evidence type="ECO:0000256" key="6">
    <source>
        <dbReference type="ARBA" id="ARBA00022605"/>
    </source>
</evidence>
<feature type="binding site" evidence="15">
    <location>
        <position position="163"/>
    </location>
    <ligand>
        <name>Zn(2+)</name>
        <dbReference type="ChEBI" id="CHEBI:29105"/>
        <label>1</label>
    </ligand>
</feature>